<name>A0ABT3FT11_9BACT</name>
<dbReference type="Proteomes" id="UP001207930">
    <property type="component" value="Unassembled WGS sequence"/>
</dbReference>
<evidence type="ECO:0000313" key="5">
    <source>
        <dbReference type="Proteomes" id="UP001207930"/>
    </source>
</evidence>
<organism evidence="4 5">
    <name type="scientific">Luteolibacter flavescens</name>
    <dbReference type="NCBI Taxonomy" id="1859460"/>
    <lineage>
        <taxon>Bacteria</taxon>
        <taxon>Pseudomonadati</taxon>
        <taxon>Verrucomicrobiota</taxon>
        <taxon>Verrucomicrobiia</taxon>
        <taxon>Verrucomicrobiales</taxon>
        <taxon>Verrucomicrobiaceae</taxon>
        <taxon>Luteolibacter</taxon>
    </lineage>
</organism>
<evidence type="ECO:0000313" key="4">
    <source>
        <dbReference type="EMBL" id="MCW1886371.1"/>
    </source>
</evidence>
<feature type="domain" description="Bacterial sugar transferase" evidence="3">
    <location>
        <begin position="29"/>
        <end position="220"/>
    </location>
</feature>
<accession>A0ABT3FT11</accession>
<keyword evidence="2" id="KW-0472">Membrane</keyword>
<keyword evidence="2" id="KW-1133">Transmembrane helix</keyword>
<dbReference type="GO" id="GO:0016740">
    <property type="term" value="F:transferase activity"/>
    <property type="evidence" value="ECO:0007669"/>
    <property type="project" value="UniProtKB-KW"/>
</dbReference>
<keyword evidence="4" id="KW-0808">Transferase</keyword>
<dbReference type="PANTHER" id="PTHR30576:SF10">
    <property type="entry name" value="SLL5057 PROTEIN"/>
    <property type="match status" value="1"/>
</dbReference>
<dbReference type="EMBL" id="JAPDDS010000009">
    <property type="protein sequence ID" value="MCW1886371.1"/>
    <property type="molecule type" value="Genomic_DNA"/>
</dbReference>
<feature type="transmembrane region" description="Helical" evidence="2">
    <location>
        <begin position="34"/>
        <end position="55"/>
    </location>
</feature>
<dbReference type="Pfam" id="PF02397">
    <property type="entry name" value="Bac_transf"/>
    <property type="match status" value="1"/>
</dbReference>
<sequence length="256" mass="29042">MPKRKAASRGFVRRRHARRRTEATIPTWKRAMDVSLVVMSLPVSIPLILAVMLWIRIVSRGPALFRQERVGHEEKAFTIYKFRTMHEGAQTRDHELHVARLIESDQPMVKLDELGDSRMIAGACFLRSTGLDELPQLFNVLRGDMSLVGPRPCIPDEHAFFTTAQRERFQVLPGITGIWQISGKNRTTFREMATLDVAYARLSSPGLDLTVLACTPMAVLRELKHYLRRRIFSPAPAHADSAVLEYGSPQLRGDRS</sequence>
<protein>
    <submittedName>
        <fullName evidence="4">Sugar transferase</fullName>
    </submittedName>
</protein>
<dbReference type="PANTHER" id="PTHR30576">
    <property type="entry name" value="COLANIC BIOSYNTHESIS UDP-GLUCOSE LIPID CARRIER TRANSFERASE"/>
    <property type="match status" value="1"/>
</dbReference>
<evidence type="ECO:0000256" key="2">
    <source>
        <dbReference type="SAM" id="Phobius"/>
    </source>
</evidence>
<keyword evidence="5" id="KW-1185">Reference proteome</keyword>
<evidence type="ECO:0000259" key="3">
    <source>
        <dbReference type="Pfam" id="PF02397"/>
    </source>
</evidence>
<keyword evidence="2" id="KW-0812">Transmembrane</keyword>
<proteinExistence type="inferred from homology"/>
<evidence type="ECO:0000256" key="1">
    <source>
        <dbReference type="ARBA" id="ARBA00006464"/>
    </source>
</evidence>
<comment type="similarity">
    <text evidence="1">Belongs to the bacterial sugar transferase family.</text>
</comment>
<comment type="caution">
    <text evidence="4">The sequence shown here is derived from an EMBL/GenBank/DDBJ whole genome shotgun (WGS) entry which is preliminary data.</text>
</comment>
<dbReference type="RefSeq" id="WP_264502327.1">
    <property type="nucleotide sequence ID" value="NZ_JAPDDS010000009.1"/>
</dbReference>
<gene>
    <name evidence="4" type="ORF">OKA04_16655</name>
</gene>
<dbReference type="InterPro" id="IPR003362">
    <property type="entry name" value="Bact_transf"/>
</dbReference>
<reference evidence="4 5" key="1">
    <citation type="submission" date="2022-10" db="EMBL/GenBank/DDBJ databases">
        <title>Luteolibacter flavescens strain MCCC 1K03193, whole genome shotgun sequencing project.</title>
        <authorList>
            <person name="Zhao G."/>
            <person name="Shen L."/>
        </authorList>
    </citation>
    <scope>NUCLEOTIDE SEQUENCE [LARGE SCALE GENOMIC DNA]</scope>
    <source>
        <strain evidence="4 5">MCCC 1K03193</strain>
    </source>
</reference>